<reference evidence="2 3" key="1">
    <citation type="submission" date="2019-05" db="EMBL/GenBank/DDBJ databases">
        <title>Another draft genome of Portunus trituberculatus and its Hox gene families provides insights of decapod evolution.</title>
        <authorList>
            <person name="Jeong J.-H."/>
            <person name="Song I."/>
            <person name="Kim S."/>
            <person name="Choi T."/>
            <person name="Kim D."/>
            <person name="Ryu S."/>
            <person name="Kim W."/>
        </authorList>
    </citation>
    <scope>NUCLEOTIDE SEQUENCE [LARGE SCALE GENOMIC DNA]</scope>
    <source>
        <tissue evidence="2">Muscle</tissue>
    </source>
</reference>
<comment type="caution">
    <text evidence="2">The sequence shown here is derived from an EMBL/GenBank/DDBJ whole genome shotgun (WGS) entry which is preliminary data.</text>
</comment>
<protein>
    <submittedName>
        <fullName evidence="2">Uncharacterized protein</fullName>
    </submittedName>
</protein>
<name>A0A5B7E0V0_PORTR</name>
<gene>
    <name evidence="2" type="ORF">E2C01_019972</name>
</gene>
<dbReference type="AlphaFoldDB" id="A0A5B7E0V0"/>
<keyword evidence="3" id="KW-1185">Reference proteome</keyword>
<feature type="compositionally biased region" description="Gly residues" evidence="1">
    <location>
        <begin position="51"/>
        <end position="65"/>
    </location>
</feature>
<organism evidence="2 3">
    <name type="scientific">Portunus trituberculatus</name>
    <name type="common">Swimming crab</name>
    <name type="synonym">Neptunus trituberculatus</name>
    <dbReference type="NCBI Taxonomy" id="210409"/>
    <lineage>
        <taxon>Eukaryota</taxon>
        <taxon>Metazoa</taxon>
        <taxon>Ecdysozoa</taxon>
        <taxon>Arthropoda</taxon>
        <taxon>Crustacea</taxon>
        <taxon>Multicrustacea</taxon>
        <taxon>Malacostraca</taxon>
        <taxon>Eumalacostraca</taxon>
        <taxon>Eucarida</taxon>
        <taxon>Decapoda</taxon>
        <taxon>Pleocyemata</taxon>
        <taxon>Brachyura</taxon>
        <taxon>Eubrachyura</taxon>
        <taxon>Portunoidea</taxon>
        <taxon>Portunidae</taxon>
        <taxon>Portuninae</taxon>
        <taxon>Portunus</taxon>
    </lineage>
</organism>
<evidence type="ECO:0000313" key="3">
    <source>
        <dbReference type="Proteomes" id="UP000324222"/>
    </source>
</evidence>
<evidence type="ECO:0000313" key="2">
    <source>
        <dbReference type="EMBL" id="MPC26823.1"/>
    </source>
</evidence>
<proteinExistence type="predicted"/>
<evidence type="ECO:0000256" key="1">
    <source>
        <dbReference type="SAM" id="MobiDB-lite"/>
    </source>
</evidence>
<dbReference type="EMBL" id="VSRR010001656">
    <property type="protein sequence ID" value="MPC26823.1"/>
    <property type="molecule type" value="Genomic_DNA"/>
</dbReference>
<dbReference type="Proteomes" id="UP000324222">
    <property type="component" value="Unassembled WGS sequence"/>
</dbReference>
<accession>A0A5B7E0V0</accession>
<feature type="region of interest" description="Disordered" evidence="1">
    <location>
        <begin position="36"/>
        <end position="80"/>
    </location>
</feature>
<sequence length="130" mass="13946">MSLRFMDCERRTLGAPAGFMAEEEGKRGHARLQEQAQCTSQRGIGRPLLGVGRGPGRRVGGGSSGVGRRRRETRPEVWNNLHASVVPTPAATPTTTCIVYTRGPSCTKPLAKLQAPSVTSPLCIKHLLVS</sequence>